<sequence>NDISLSQLYKQIQHGGDIPIQGLQKPAPDKPTNFRHQISDVIRQNLPYEEIEIDEASRRKKLEELFEAGRRKRRQLETEKNASRKHHDYFTPDQKSPISPKRYEDVIVSPQQSPQLPLSPYLQGYKQKLYSPSPDGSHGFQVHGKARAIFDFTAQSSRELSLKRGDILYLLHKVDNNWFLCEHYGQMGIVPANYIQILSSAQEADVTSPKIVGQARAK</sequence>
<dbReference type="SMART" id="SM00326">
    <property type="entry name" value="SH3"/>
    <property type="match status" value="1"/>
</dbReference>
<organism evidence="5">
    <name type="scientific">Arion vulgaris</name>
    <dbReference type="NCBI Taxonomy" id="1028688"/>
    <lineage>
        <taxon>Eukaryota</taxon>
        <taxon>Metazoa</taxon>
        <taxon>Spiralia</taxon>
        <taxon>Lophotrochozoa</taxon>
        <taxon>Mollusca</taxon>
        <taxon>Gastropoda</taxon>
        <taxon>Heterobranchia</taxon>
        <taxon>Euthyneura</taxon>
        <taxon>Panpulmonata</taxon>
        <taxon>Eupulmonata</taxon>
        <taxon>Stylommatophora</taxon>
        <taxon>Helicina</taxon>
        <taxon>Arionoidea</taxon>
        <taxon>Arionidae</taxon>
        <taxon>Arion</taxon>
    </lineage>
</organism>
<feature type="region of interest" description="Disordered" evidence="3">
    <location>
        <begin position="71"/>
        <end position="98"/>
    </location>
</feature>
<protein>
    <recommendedName>
        <fullName evidence="4">SH3 domain-containing protein</fullName>
    </recommendedName>
</protein>
<feature type="compositionally biased region" description="Basic and acidic residues" evidence="3">
    <location>
        <begin position="71"/>
        <end position="82"/>
    </location>
</feature>
<dbReference type="PANTHER" id="PTHR14167">
    <property type="entry name" value="SH3 DOMAIN-CONTAINING"/>
    <property type="match status" value="1"/>
</dbReference>
<evidence type="ECO:0000256" key="2">
    <source>
        <dbReference type="PROSITE-ProRule" id="PRU00192"/>
    </source>
</evidence>
<dbReference type="EMBL" id="HACG01013748">
    <property type="protein sequence ID" value="CEK60613.1"/>
    <property type="molecule type" value="Transcribed_RNA"/>
</dbReference>
<dbReference type="PRINTS" id="PR00452">
    <property type="entry name" value="SH3DOMAIN"/>
</dbReference>
<keyword evidence="1 2" id="KW-0728">SH3 domain</keyword>
<proteinExistence type="predicted"/>
<accession>A0A0B6YWL6</accession>
<dbReference type="InterPro" id="IPR050384">
    <property type="entry name" value="Endophilin_SH3RF"/>
</dbReference>
<feature type="non-terminal residue" evidence="5">
    <location>
        <position position="218"/>
    </location>
</feature>
<dbReference type="PROSITE" id="PS50002">
    <property type="entry name" value="SH3"/>
    <property type="match status" value="1"/>
</dbReference>
<reference evidence="5" key="1">
    <citation type="submission" date="2014-12" db="EMBL/GenBank/DDBJ databases">
        <title>Insight into the proteome of Arion vulgaris.</title>
        <authorList>
            <person name="Aradska J."/>
            <person name="Bulat T."/>
            <person name="Smidak R."/>
            <person name="Sarate P."/>
            <person name="Gangsoo J."/>
            <person name="Sialana F."/>
            <person name="Bilban M."/>
            <person name="Lubec G."/>
        </authorList>
    </citation>
    <scope>NUCLEOTIDE SEQUENCE</scope>
    <source>
        <tissue evidence="5">Skin</tissue>
    </source>
</reference>
<dbReference type="InterPro" id="IPR001452">
    <property type="entry name" value="SH3_domain"/>
</dbReference>
<dbReference type="AlphaFoldDB" id="A0A0B6YWL6"/>
<dbReference type="PANTHER" id="PTHR14167:SF116">
    <property type="entry name" value="CAP, ISOFORM AC"/>
    <property type="match status" value="1"/>
</dbReference>
<evidence type="ECO:0000256" key="3">
    <source>
        <dbReference type="SAM" id="MobiDB-lite"/>
    </source>
</evidence>
<evidence type="ECO:0000259" key="4">
    <source>
        <dbReference type="PROSITE" id="PS50002"/>
    </source>
</evidence>
<feature type="non-terminal residue" evidence="5">
    <location>
        <position position="1"/>
    </location>
</feature>
<dbReference type="PRINTS" id="PR01887">
    <property type="entry name" value="SPECTRNALPHA"/>
</dbReference>
<gene>
    <name evidence="5" type="primary">ORF39905</name>
</gene>
<dbReference type="Pfam" id="PF00018">
    <property type="entry name" value="SH3_1"/>
    <property type="match status" value="1"/>
</dbReference>
<evidence type="ECO:0000313" key="5">
    <source>
        <dbReference type="EMBL" id="CEK60613.1"/>
    </source>
</evidence>
<dbReference type="Gene3D" id="2.30.30.40">
    <property type="entry name" value="SH3 Domains"/>
    <property type="match status" value="1"/>
</dbReference>
<feature type="domain" description="SH3" evidence="4">
    <location>
        <begin position="141"/>
        <end position="200"/>
    </location>
</feature>
<evidence type="ECO:0000256" key="1">
    <source>
        <dbReference type="ARBA" id="ARBA00022443"/>
    </source>
</evidence>
<dbReference type="SUPFAM" id="SSF50044">
    <property type="entry name" value="SH3-domain"/>
    <property type="match status" value="1"/>
</dbReference>
<name>A0A0B6YWL6_9EUPU</name>
<dbReference type="InterPro" id="IPR036028">
    <property type="entry name" value="SH3-like_dom_sf"/>
</dbReference>